<dbReference type="InterPro" id="IPR000073">
    <property type="entry name" value="AB_hydrolase_1"/>
</dbReference>
<accession>A0A071M9T1</accession>
<dbReference type="Gene3D" id="3.40.50.1820">
    <property type="entry name" value="alpha/beta hydrolase"/>
    <property type="match status" value="1"/>
</dbReference>
<proteinExistence type="predicted"/>
<gene>
    <name evidence="2" type="ORF">DT99_23255</name>
</gene>
<dbReference type="PRINTS" id="PR00111">
    <property type="entry name" value="ABHYDROLASE"/>
</dbReference>
<dbReference type="PANTHER" id="PTHR43433">
    <property type="entry name" value="HYDROLASE, ALPHA/BETA FOLD FAMILY PROTEIN"/>
    <property type="match status" value="1"/>
</dbReference>
<name>A0A071M9T1_9BURK</name>
<sequence length="261" mass="28126">MPFATVNGVKLHYRIDRAARADAPWLVFSNSLGADLQMWAPQIRPLSQHFNILRYDTRGHGHSDAPAGSYTIEQLAGDVIGLLDHVGIDCAHFCGISMGGLTGAALAARYPSRIVRAVLSNTAAKIGSPEVWVPRAQKARVEGMAALADAVLPRWFTDAFVEREPRLFDAIRDTFVHTDKDGYAANCDALNAADLREEVKGITLPVLVVTGAKDMSTPPDQGRALAAAIPGALHVEFDAAHISNIECTDGFNRALLDFLNA</sequence>
<dbReference type="InterPro" id="IPR050471">
    <property type="entry name" value="AB_hydrolase"/>
</dbReference>
<evidence type="ECO:0000313" key="2">
    <source>
        <dbReference type="EMBL" id="KEA57340.1"/>
    </source>
</evidence>
<organism evidence="2">
    <name type="scientific">Burkholderia cenocepacia</name>
    <dbReference type="NCBI Taxonomy" id="95486"/>
    <lineage>
        <taxon>Bacteria</taxon>
        <taxon>Pseudomonadati</taxon>
        <taxon>Pseudomonadota</taxon>
        <taxon>Betaproteobacteria</taxon>
        <taxon>Burkholderiales</taxon>
        <taxon>Burkholderiaceae</taxon>
        <taxon>Burkholderia</taxon>
        <taxon>Burkholderia cepacia complex</taxon>
    </lineage>
</organism>
<dbReference type="GO" id="GO:0047570">
    <property type="term" value="F:3-oxoadipate enol-lactonase activity"/>
    <property type="evidence" value="ECO:0007669"/>
    <property type="project" value="InterPro"/>
</dbReference>
<dbReference type="NCBIfam" id="TIGR02427">
    <property type="entry name" value="protocat_pcaD"/>
    <property type="match status" value="1"/>
</dbReference>
<comment type="caution">
    <text evidence="2">The sequence shown here is derived from an EMBL/GenBank/DDBJ whole genome shotgun (WGS) entry which is preliminary data.</text>
</comment>
<dbReference type="GO" id="GO:0042952">
    <property type="term" value="P:beta-ketoadipate pathway"/>
    <property type="evidence" value="ECO:0007669"/>
    <property type="project" value="InterPro"/>
</dbReference>
<dbReference type="PANTHER" id="PTHR43433:SF5">
    <property type="entry name" value="AB HYDROLASE-1 DOMAIN-CONTAINING PROTEIN"/>
    <property type="match status" value="1"/>
</dbReference>
<dbReference type="AlphaFoldDB" id="A0A071M9T1"/>
<dbReference type="Pfam" id="PF00561">
    <property type="entry name" value="Abhydrolase_1"/>
    <property type="match status" value="1"/>
</dbReference>
<reference evidence="2" key="1">
    <citation type="submission" date="2014-04" db="EMBL/GenBank/DDBJ databases">
        <title>In planta biocontrol of soil-borne Fusarium wilt of banana through a plant endophytic bacterium, Burkholderia cenocepacia 869T2.</title>
        <authorList>
            <person name="Ho Y.-N."/>
            <person name="Chiang H.-M."/>
            <person name="Chao C.-P."/>
            <person name="Su C.-C."/>
            <person name="Hsu H.-F."/>
            <person name="Guo C.-T."/>
            <person name="Hsieh J.-L."/>
            <person name="Huang C.-C."/>
        </authorList>
    </citation>
    <scope>NUCLEOTIDE SEQUENCE [LARGE SCALE GENOMIC DNA]</scope>
    <source>
        <strain evidence="2">869T2</strain>
    </source>
</reference>
<protein>
    <submittedName>
        <fullName evidence="2">3-oxoadipate enol-lactonase</fullName>
    </submittedName>
</protein>
<evidence type="ECO:0000259" key="1">
    <source>
        <dbReference type="Pfam" id="PF00561"/>
    </source>
</evidence>
<feature type="domain" description="AB hydrolase-1" evidence="1">
    <location>
        <begin position="24"/>
        <end position="132"/>
    </location>
</feature>
<dbReference type="InterPro" id="IPR026968">
    <property type="entry name" value="PcaD/CatD"/>
</dbReference>
<dbReference type="EMBL" id="JJOA01000020">
    <property type="protein sequence ID" value="KEA57340.1"/>
    <property type="molecule type" value="Genomic_DNA"/>
</dbReference>
<dbReference type="SUPFAM" id="SSF53474">
    <property type="entry name" value="alpha/beta-Hydrolases"/>
    <property type="match status" value="1"/>
</dbReference>
<dbReference type="OrthoDB" id="9793083at2"/>
<dbReference type="InterPro" id="IPR029058">
    <property type="entry name" value="AB_hydrolase_fold"/>
</dbReference>